<dbReference type="RefSeq" id="WP_170034746.1">
    <property type="nucleotide sequence ID" value="NZ_JABDTL010000001.1"/>
</dbReference>
<dbReference type="SUPFAM" id="SSF56542">
    <property type="entry name" value="Substrate-binding domain of HMG-CoA reductase"/>
    <property type="match status" value="1"/>
</dbReference>
<dbReference type="AlphaFoldDB" id="A0A841H253"/>
<accession>A0A841H253</accession>
<sequence>MGSPGPDHEWERLRAVQRGERPVPPRVPAPLDWSAAGQERRLAFLRGRGVDVPHLAGRGGPVDAAAYRGNIEHFIGMAQVPVGLIGPLRINGMHVRDDVYVPLATSEGALVASYDRGARLLSRAGGVSCVMTDQQVQRAPAFAFATLAQAAGFAAWAAEQGDAFRAVAARGSRFARLTDMRAYVEANRVYLLLGFTTGDAAGQNMVTFAAAAICADILERTPVAPEYWFVESNLSGDKKATSAGFLRTRGRRVTAEALLPRALVMRGLRTTPERMCDCWRMGMIGGVQAGATGASSHVANALAALFLACGQDVACVGEASVGVLRMEVRDGGLYVALTLPNLIVGTVGGGTRLPTARECLSILDCVGEGRADRFAEICAAVALAGEISIVGALAAGEFAAAHLRLGRGR</sequence>
<dbReference type="GO" id="GO:0015936">
    <property type="term" value="P:coenzyme A metabolic process"/>
    <property type="evidence" value="ECO:0007669"/>
    <property type="project" value="InterPro"/>
</dbReference>
<keyword evidence="4" id="KW-1185">Reference proteome</keyword>
<name>A0A841H253_9BACT</name>
<dbReference type="InterPro" id="IPR009029">
    <property type="entry name" value="HMG_CoA_Rdtase_sub-bd_dom_sf"/>
</dbReference>
<reference evidence="3 4" key="1">
    <citation type="submission" date="2020-08" db="EMBL/GenBank/DDBJ databases">
        <title>Genomic Encyclopedia of Type Strains, Phase IV (KMG-IV): sequencing the most valuable type-strain genomes for metagenomic binning, comparative biology and taxonomic classification.</title>
        <authorList>
            <person name="Goeker M."/>
        </authorList>
    </citation>
    <scope>NUCLEOTIDE SEQUENCE [LARGE SCALE GENOMIC DNA]</scope>
    <source>
        <strain evidence="3 4">DSM 29007</strain>
    </source>
</reference>
<evidence type="ECO:0000313" key="4">
    <source>
        <dbReference type="Proteomes" id="UP000582837"/>
    </source>
</evidence>
<dbReference type="PANTHER" id="PTHR10572">
    <property type="entry name" value="3-HYDROXY-3-METHYLGLUTARYL-COENZYME A REDUCTASE"/>
    <property type="match status" value="1"/>
</dbReference>
<proteinExistence type="inferred from homology"/>
<comment type="caution">
    <text evidence="3">The sequence shown here is derived from an EMBL/GenBank/DDBJ whole genome shotgun (WGS) entry which is preliminary data.</text>
</comment>
<evidence type="ECO:0000313" key="3">
    <source>
        <dbReference type="EMBL" id="MBB6072107.1"/>
    </source>
</evidence>
<dbReference type="PANTHER" id="PTHR10572:SF24">
    <property type="entry name" value="3-HYDROXY-3-METHYLGLUTARYL-COENZYME A REDUCTASE"/>
    <property type="match status" value="1"/>
</dbReference>
<dbReference type="Gene3D" id="3.90.770.10">
    <property type="entry name" value="3-hydroxy-3-methylglutaryl-coenzyme A Reductase, Chain A, domain 2"/>
    <property type="match status" value="1"/>
</dbReference>
<dbReference type="Gene3D" id="3.30.70.420">
    <property type="entry name" value="Hydroxymethylglutaryl-CoA reductase, class I/II, NAD/NADP-binding domain"/>
    <property type="match status" value="1"/>
</dbReference>
<protein>
    <submittedName>
        <fullName evidence="3">Hydroxymethylglutaryl-CoA reductase (NADPH)</fullName>
        <ecNumber evidence="3">1.1.1.34</ecNumber>
    </submittedName>
</protein>
<dbReference type="EC" id="1.1.1.34" evidence="3"/>
<dbReference type="InterPro" id="IPR009023">
    <property type="entry name" value="HMG_CoA_Rdtase_NAD(P)-bd_sf"/>
</dbReference>
<dbReference type="SUPFAM" id="SSF55035">
    <property type="entry name" value="NAD-binding domain of HMG-CoA reductase"/>
    <property type="match status" value="1"/>
</dbReference>
<gene>
    <name evidence="3" type="ORF">HNQ61_003768</name>
</gene>
<organism evidence="3 4">
    <name type="scientific">Longimicrobium terrae</name>
    <dbReference type="NCBI Taxonomy" id="1639882"/>
    <lineage>
        <taxon>Bacteria</taxon>
        <taxon>Pseudomonadati</taxon>
        <taxon>Gemmatimonadota</taxon>
        <taxon>Longimicrobiia</taxon>
        <taxon>Longimicrobiales</taxon>
        <taxon>Longimicrobiaceae</taxon>
        <taxon>Longimicrobium</taxon>
    </lineage>
</organism>
<dbReference type="GO" id="GO:0004420">
    <property type="term" value="F:hydroxymethylglutaryl-CoA reductase (NADPH) activity"/>
    <property type="evidence" value="ECO:0007669"/>
    <property type="project" value="UniProtKB-EC"/>
</dbReference>
<keyword evidence="2 3" id="KW-0560">Oxidoreductase</keyword>
<dbReference type="PRINTS" id="PR00071">
    <property type="entry name" value="HMGCOARDTASE"/>
</dbReference>
<dbReference type="Pfam" id="PF00368">
    <property type="entry name" value="HMG-CoA_red"/>
    <property type="match status" value="1"/>
</dbReference>
<dbReference type="InterPro" id="IPR002202">
    <property type="entry name" value="HMG_CoA_Rdtase"/>
</dbReference>
<dbReference type="PROSITE" id="PS00318">
    <property type="entry name" value="HMG_COA_REDUCTASE_2"/>
    <property type="match status" value="1"/>
</dbReference>
<dbReference type="Proteomes" id="UP000582837">
    <property type="component" value="Unassembled WGS sequence"/>
</dbReference>
<dbReference type="PROSITE" id="PS50065">
    <property type="entry name" value="HMG_COA_REDUCTASE_4"/>
    <property type="match status" value="1"/>
</dbReference>
<dbReference type="EMBL" id="JACHIA010000012">
    <property type="protein sequence ID" value="MBB6072107.1"/>
    <property type="molecule type" value="Genomic_DNA"/>
</dbReference>
<evidence type="ECO:0000256" key="2">
    <source>
        <dbReference type="ARBA" id="ARBA00023002"/>
    </source>
</evidence>
<comment type="similarity">
    <text evidence="1">Belongs to the HMG-CoA reductase family.</text>
</comment>
<dbReference type="InterPro" id="IPR023074">
    <property type="entry name" value="HMG_CoA_Rdtase_cat_sf"/>
</dbReference>
<dbReference type="InterPro" id="IPR023076">
    <property type="entry name" value="HMG_CoA_Rdtase_CS"/>
</dbReference>
<evidence type="ECO:0000256" key="1">
    <source>
        <dbReference type="ARBA" id="ARBA00007661"/>
    </source>
</evidence>